<keyword evidence="2" id="KW-1185">Reference proteome</keyword>
<evidence type="ECO:0000313" key="1">
    <source>
        <dbReference type="EMBL" id="EDR24997.1"/>
    </source>
</evidence>
<dbReference type="VEuPathDB" id="AmoebaDB:EDI_134120"/>
<reference evidence="2" key="1">
    <citation type="submission" date="2007-12" db="EMBL/GenBank/DDBJ databases">
        <title>Annotation of Entamoeba dispar SAW760.</title>
        <authorList>
            <person name="Lorenzi H."/>
            <person name="Inman J."/>
            <person name="Schobel S."/>
            <person name="Amedeo P."/>
            <person name="Caler E."/>
        </authorList>
    </citation>
    <scope>NUCLEOTIDE SEQUENCE [LARGE SCALE GENOMIC DNA]</scope>
    <source>
        <strain evidence="2">ATCC PRA-260 / SAW760</strain>
    </source>
</reference>
<dbReference type="SUPFAM" id="SSF50978">
    <property type="entry name" value="WD40 repeat-like"/>
    <property type="match status" value="1"/>
</dbReference>
<proteinExistence type="predicted"/>
<protein>
    <submittedName>
        <fullName evidence="1">Uncharacterized protein</fullName>
    </submittedName>
</protein>
<accession>B0EKF9</accession>
<organism evidence="2">
    <name type="scientific">Entamoeba dispar (strain ATCC PRA-260 / SAW760)</name>
    <dbReference type="NCBI Taxonomy" id="370354"/>
    <lineage>
        <taxon>Eukaryota</taxon>
        <taxon>Amoebozoa</taxon>
        <taxon>Evosea</taxon>
        <taxon>Archamoebae</taxon>
        <taxon>Mastigamoebida</taxon>
        <taxon>Entamoebidae</taxon>
        <taxon>Entamoeba</taxon>
    </lineage>
</organism>
<dbReference type="OMA" id="ESKMEEC"/>
<dbReference type="RefSeq" id="XP_001738677.1">
    <property type="nucleotide sequence ID" value="XM_001738625.1"/>
</dbReference>
<sequence length="420" mass="47882">MPKRNPIEIEAKDLNTSFVSQNNSHIKIKAKSVKLPGEFEPGIIIWMTEGKTTFLHVFKYKNEKLVECLTAWNYRGNVIDAYLSEKLPFTITALTANNIIYRITASNKDPTTPIVEKIDIGTVQPSQIRCFDTPDGRELVLVLDKQIRRYFQTWDFIKERIGSKEDGKPSEEGDEFKWELQIADPSLFECSSKYFITRINNSNLPHLSLGMLTAKYFLMSNSSAGVEIKSWDDDKFIVRQNVTPKQLSKVAIDNSSEYLAAVDITGTYCFIYKIENPKLIPFGSYYRGQSQSQVQQLSFSHDSKIVVFVSSKSIRFIPLPGSALTSGTYIDEQSICCFSSPTNQNISVCEVGHGNEPNYVFIVVTESSIIQITFELKSGKIENYRIKEFEGLIQMIKSMSQIDIQSQKTSKSERFYFNYN</sequence>
<dbReference type="EMBL" id="DS549727">
    <property type="protein sequence ID" value="EDR24997.1"/>
    <property type="molecule type" value="Genomic_DNA"/>
</dbReference>
<dbReference type="AlphaFoldDB" id="B0EKF9"/>
<dbReference type="GeneID" id="5883768"/>
<evidence type="ECO:0000313" key="2">
    <source>
        <dbReference type="Proteomes" id="UP000008076"/>
    </source>
</evidence>
<dbReference type="OrthoDB" id="28466at2759"/>
<dbReference type="InterPro" id="IPR036322">
    <property type="entry name" value="WD40_repeat_dom_sf"/>
</dbReference>
<dbReference type="KEGG" id="edi:EDI_134120"/>
<name>B0EKF9_ENTDS</name>
<gene>
    <name evidence="1" type="ORF">EDI_134120</name>
</gene>
<dbReference type="Proteomes" id="UP000008076">
    <property type="component" value="Unassembled WGS sequence"/>
</dbReference>
<dbReference type="eggNOG" id="ENOG502R0BT">
    <property type="taxonomic scope" value="Eukaryota"/>
</dbReference>